<dbReference type="AlphaFoldDB" id="A0A2K1IMP3"/>
<keyword evidence="5" id="KW-1185">Reference proteome</keyword>
<protein>
    <recommendedName>
        <fullName evidence="2">Bifunctional inhibitor/plant lipid transfer protein/seed storage helical domain-containing protein</fullName>
    </recommendedName>
</protein>
<dbReference type="EMBL" id="ABEU02000022">
    <property type="protein sequence ID" value="PNR30547.1"/>
    <property type="molecule type" value="Genomic_DNA"/>
</dbReference>
<dbReference type="SUPFAM" id="SSF47699">
    <property type="entry name" value="Bifunctional inhibitor/lipid-transfer protein/seed storage 2S albumin"/>
    <property type="match status" value="1"/>
</dbReference>
<gene>
    <name evidence="4" type="primary">LOC112275072</name>
    <name evidence="3" type="ORF">PHYPA_026863</name>
</gene>
<evidence type="ECO:0000259" key="2">
    <source>
        <dbReference type="SMART" id="SM00499"/>
    </source>
</evidence>
<name>A0A2K1IMP3_PHYPA</name>
<dbReference type="Pfam" id="PF00234">
    <property type="entry name" value="Tryp_alpha_amyl"/>
    <property type="match status" value="1"/>
</dbReference>
<dbReference type="SMART" id="SM00499">
    <property type="entry name" value="AAI"/>
    <property type="match status" value="1"/>
</dbReference>
<dbReference type="Gramene" id="Pp3c22_7970V3.1">
    <property type="protein sequence ID" value="Pp3c22_7970V3.1"/>
    <property type="gene ID" value="Pp3c22_7970"/>
</dbReference>
<evidence type="ECO:0000256" key="1">
    <source>
        <dbReference type="SAM" id="SignalP"/>
    </source>
</evidence>
<dbReference type="GO" id="GO:0005504">
    <property type="term" value="F:fatty acid binding"/>
    <property type="evidence" value="ECO:0007669"/>
    <property type="project" value="InterPro"/>
</dbReference>
<evidence type="ECO:0000313" key="4">
    <source>
        <dbReference type="EnsemblPlants" id="Pp3c22_7970V3.1"/>
    </source>
</evidence>
<dbReference type="Proteomes" id="UP000006727">
    <property type="component" value="Chromosome 22"/>
</dbReference>
<dbReference type="CDD" id="cd00010">
    <property type="entry name" value="AAI_LTSS"/>
    <property type="match status" value="1"/>
</dbReference>
<dbReference type="InterPro" id="IPR016140">
    <property type="entry name" value="Bifunc_inhib/LTP/seed_store"/>
</dbReference>
<dbReference type="RefSeq" id="XP_024360821.1">
    <property type="nucleotide sequence ID" value="XM_024505053.2"/>
</dbReference>
<accession>A0A2K1IMP3</accession>
<dbReference type="EnsemblPlants" id="Pp3c22_7970V3.1">
    <property type="protein sequence ID" value="Pp3c22_7970V3.1"/>
    <property type="gene ID" value="Pp3c22_7970"/>
</dbReference>
<organism evidence="3">
    <name type="scientific">Physcomitrium patens</name>
    <name type="common">Spreading-leaved earth moss</name>
    <name type="synonym">Physcomitrella patens</name>
    <dbReference type="NCBI Taxonomy" id="3218"/>
    <lineage>
        <taxon>Eukaryota</taxon>
        <taxon>Viridiplantae</taxon>
        <taxon>Streptophyta</taxon>
        <taxon>Embryophyta</taxon>
        <taxon>Bryophyta</taxon>
        <taxon>Bryophytina</taxon>
        <taxon>Bryopsida</taxon>
        <taxon>Funariidae</taxon>
        <taxon>Funariales</taxon>
        <taxon>Funariaceae</taxon>
        <taxon>Physcomitrium</taxon>
    </lineage>
</organism>
<dbReference type="EnsemblPlants" id="Pp3c22_7970V3.2">
    <property type="protein sequence ID" value="Pp3c22_7970V3.2"/>
    <property type="gene ID" value="Pp3c22_7970"/>
</dbReference>
<sequence length="112" mass="11149">MARIFETVVIAALALILGLALVVDVEAACNAMTLQPCLAASQGKVAPDPACCTAIKNIGLSADGPQCLCTLATGPLAKANGVSADAAMAIPKKCGLPVPKGFMCNNKPVPGS</sequence>
<dbReference type="OrthoDB" id="643149at2759"/>
<proteinExistence type="predicted"/>
<dbReference type="Gene3D" id="1.10.110.10">
    <property type="entry name" value="Plant lipid-transfer and hydrophobic proteins"/>
    <property type="match status" value="1"/>
</dbReference>
<evidence type="ECO:0000313" key="5">
    <source>
        <dbReference type="Proteomes" id="UP000006727"/>
    </source>
</evidence>
<feature type="domain" description="Bifunctional inhibitor/plant lipid transfer protein/seed storage helical" evidence="2">
    <location>
        <begin position="29"/>
        <end position="104"/>
    </location>
</feature>
<reference evidence="3 5" key="2">
    <citation type="journal article" date="2018" name="Plant J.">
        <title>The Physcomitrella patens chromosome-scale assembly reveals moss genome structure and evolution.</title>
        <authorList>
            <person name="Lang D."/>
            <person name="Ullrich K.K."/>
            <person name="Murat F."/>
            <person name="Fuchs J."/>
            <person name="Jenkins J."/>
            <person name="Haas F.B."/>
            <person name="Piednoel M."/>
            <person name="Gundlach H."/>
            <person name="Van Bel M."/>
            <person name="Meyberg R."/>
            <person name="Vives C."/>
            <person name="Morata J."/>
            <person name="Symeonidi A."/>
            <person name="Hiss M."/>
            <person name="Muchero W."/>
            <person name="Kamisugi Y."/>
            <person name="Saleh O."/>
            <person name="Blanc G."/>
            <person name="Decker E.L."/>
            <person name="van Gessel N."/>
            <person name="Grimwood J."/>
            <person name="Hayes R.D."/>
            <person name="Graham S.W."/>
            <person name="Gunter L.E."/>
            <person name="McDaniel S.F."/>
            <person name="Hoernstein S.N.W."/>
            <person name="Larsson A."/>
            <person name="Li F.W."/>
            <person name="Perroud P.F."/>
            <person name="Phillips J."/>
            <person name="Ranjan P."/>
            <person name="Rokshar D.S."/>
            <person name="Rothfels C.J."/>
            <person name="Schneider L."/>
            <person name="Shu S."/>
            <person name="Stevenson D.W."/>
            <person name="Thummler F."/>
            <person name="Tillich M."/>
            <person name="Villarreal Aguilar J.C."/>
            <person name="Widiez T."/>
            <person name="Wong G.K."/>
            <person name="Wymore A."/>
            <person name="Zhang Y."/>
            <person name="Zimmer A.D."/>
            <person name="Quatrano R.S."/>
            <person name="Mayer K.F.X."/>
            <person name="Goodstein D."/>
            <person name="Casacuberta J.M."/>
            <person name="Vandepoele K."/>
            <person name="Reski R."/>
            <person name="Cuming A.C."/>
            <person name="Tuskan G.A."/>
            <person name="Maumus F."/>
            <person name="Salse J."/>
            <person name="Schmutz J."/>
            <person name="Rensing S.A."/>
        </authorList>
    </citation>
    <scope>NUCLEOTIDE SEQUENCE [LARGE SCALE GENOMIC DNA]</scope>
    <source>
        <strain evidence="4 5">cv. Gransden 2004</strain>
    </source>
</reference>
<evidence type="ECO:0000313" key="3">
    <source>
        <dbReference type="EMBL" id="PNR30547.1"/>
    </source>
</evidence>
<dbReference type="PANTHER" id="PTHR33122">
    <property type="entry name" value="LIPID BINDING PROTEIN-RELATED"/>
    <property type="match status" value="1"/>
</dbReference>
<dbReference type="GeneID" id="112275072"/>
<dbReference type="PANTHER" id="PTHR33122:SF13">
    <property type="entry name" value="BIFUNCTIONAL INHIBITOR_LIPID-TRANSFER PROTEIN_SEED STORAGE 2S ALBUMIN SUPERFAMILY PROTEIN"/>
    <property type="match status" value="1"/>
</dbReference>
<dbReference type="InterPro" id="IPR039265">
    <property type="entry name" value="DIR1-like"/>
</dbReference>
<feature type="signal peptide" evidence="1">
    <location>
        <begin position="1"/>
        <end position="27"/>
    </location>
</feature>
<reference evidence="4" key="3">
    <citation type="submission" date="2020-12" db="UniProtKB">
        <authorList>
            <consortium name="EnsemblPlants"/>
        </authorList>
    </citation>
    <scope>IDENTIFICATION</scope>
</reference>
<feature type="chain" id="PRO_5044576243" description="Bifunctional inhibitor/plant lipid transfer protein/seed storage helical domain-containing protein" evidence="1">
    <location>
        <begin position="28"/>
        <end position="112"/>
    </location>
</feature>
<dbReference type="InterPro" id="IPR036312">
    <property type="entry name" value="Bifun_inhib/LTP/seed_sf"/>
</dbReference>
<reference evidence="3 5" key="1">
    <citation type="journal article" date="2008" name="Science">
        <title>The Physcomitrella genome reveals evolutionary insights into the conquest of land by plants.</title>
        <authorList>
            <person name="Rensing S."/>
            <person name="Lang D."/>
            <person name="Zimmer A."/>
            <person name="Terry A."/>
            <person name="Salamov A."/>
            <person name="Shapiro H."/>
            <person name="Nishiyama T."/>
            <person name="Perroud P.-F."/>
            <person name="Lindquist E."/>
            <person name="Kamisugi Y."/>
            <person name="Tanahashi T."/>
            <person name="Sakakibara K."/>
            <person name="Fujita T."/>
            <person name="Oishi K."/>
            <person name="Shin-I T."/>
            <person name="Kuroki Y."/>
            <person name="Toyoda A."/>
            <person name="Suzuki Y."/>
            <person name="Hashimoto A."/>
            <person name="Yamaguchi K."/>
            <person name="Sugano A."/>
            <person name="Kohara Y."/>
            <person name="Fujiyama A."/>
            <person name="Anterola A."/>
            <person name="Aoki S."/>
            <person name="Ashton N."/>
            <person name="Barbazuk W.B."/>
            <person name="Barker E."/>
            <person name="Bennetzen J."/>
            <person name="Bezanilla M."/>
            <person name="Blankenship R."/>
            <person name="Cho S.H."/>
            <person name="Dutcher S."/>
            <person name="Estelle M."/>
            <person name="Fawcett J.A."/>
            <person name="Gundlach H."/>
            <person name="Hanada K."/>
            <person name="Heyl A."/>
            <person name="Hicks K.A."/>
            <person name="Hugh J."/>
            <person name="Lohr M."/>
            <person name="Mayer K."/>
            <person name="Melkozernov A."/>
            <person name="Murata T."/>
            <person name="Nelson D."/>
            <person name="Pils B."/>
            <person name="Prigge M."/>
            <person name="Reiss B."/>
            <person name="Renner T."/>
            <person name="Rombauts S."/>
            <person name="Rushton P."/>
            <person name="Sanderfoot A."/>
            <person name="Schween G."/>
            <person name="Shiu S.-H."/>
            <person name="Stueber K."/>
            <person name="Theodoulou F.L."/>
            <person name="Tu H."/>
            <person name="Van de Peer Y."/>
            <person name="Verrier P.J."/>
            <person name="Waters E."/>
            <person name="Wood A."/>
            <person name="Yang L."/>
            <person name="Cove D."/>
            <person name="Cuming A."/>
            <person name="Hasebe M."/>
            <person name="Lucas S."/>
            <person name="Mishler D.B."/>
            <person name="Reski R."/>
            <person name="Grigoriev I."/>
            <person name="Quatrano R.S."/>
            <person name="Boore J.L."/>
        </authorList>
    </citation>
    <scope>NUCLEOTIDE SEQUENCE [LARGE SCALE GENOMIC DNA]</scope>
    <source>
        <strain evidence="4 5">cv. Gransden 2004</strain>
    </source>
</reference>
<dbReference type="GO" id="GO:0009627">
    <property type="term" value="P:systemic acquired resistance"/>
    <property type="evidence" value="ECO:0007669"/>
    <property type="project" value="InterPro"/>
</dbReference>
<dbReference type="OMA" id="CCTQIKR"/>
<keyword evidence="1" id="KW-0732">Signal</keyword>
<dbReference type="PaxDb" id="3218-PP1S12_179V6.1"/>
<dbReference type="Gramene" id="Pp3c22_7970V3.2">
    <property type="protein sequence ID" value="Pp3c22_7970V3.2"/>
    <property type="gene ID" value="Pp3c22_7970"/>
</dbReference>